<reference evidence="1 2" key="1">
    <citation type="journal article" date="2022" name="Hortic Res">
        <title>A haplotype resolved chromosomal level avocado genome allows analysis of novel avocado genes.</title>
        <authorList>
            <person name="Nath O."/>
            <person name="Fletcher S.J."/>
            <person name="Hayward A."/>
            <person name="Shaw L.M."/>
            <person name="Masouleh A.K."/>
            <person name="Furtado A."/>
            <person name="Henry R.J."/>
            <person name="Mitter N."/>
        </authorList>
    </citation>
    <scope>NUCLEOTIDE SEQUENCE [LARGE SCALE GENOMIC DNA]</scope>
    <source>
        <strain evidence="2">cv. Hass</strain>
    </source>
</reference>
<keyword evidence="2" id="KW-1185">Reference proteome</keyword>
<accession>A0ACC2MTZ5</accession>
<dbReference type="Proteomes" id="UP001234297">
    <property type="component" value="Chromosome 1"/>
</dbReference>
<organism evidence="1 2">
    <name type="scientific">Persea americana</name>
    <name type="common">Avocado</name>
    <dbReference type="NCBI Taxonomy" id="3435"/>
    <lineage>
        <taxon>Eukaryota</taxon>
        <taxon>Viridiplantae</taxon>
        <taxon>Streptophyta</taxon>
        <taxon>Embryophyta</taxon>
        <taxon>Tracheophyta</taxon>
        <taxon>Spermatophyta</taxon>
        <taxon>Magnoliopsida</taxon>
        <taxon>Magnoliidae</taxon>
        <taxon>Laurales</taxon>
        <taxon>Lauraceae</taxon>
        <taxon>Persea</taxon>
    </lineage>
</organism>
<protein>
    <submittedName>
        <fullName evidence="1">Uncharacterized protein</fullName>
    </submittedName>
</protein>
<dbReference type="EMBL" id="CM056809">
    <property type="protein sequence ID" value="KAJ8648891.1"/>
    <property type="molecule type" value="Genomic_DNA"/>
</dbReference>
<evidence type="ECO:0000313" key="1">
    <source>
        <dbReference type="EMBL" id="KAJ8648891.1"/>
    </source>
</evidence>
<gene>
    <name evidence="1" type="ORF">MRB53_001914</name>
</gene>
<comment type="caution">
    <text evidence="1">The sequence shown here is derived from an EMBL/GenBank/DDBJ whole genome shotgun (WGS) entry which is preliminary data.</text>
</comment>
<sequence length="317" mass="35184">MAMEPAIVCGSASPSQSLSFRTSVAYFRFPQLGRLSASRSDPTQRQQRLVISISAVKRSPKRLKYSSPPRFSKGDGMLYIEVDPFGADTWKLDPVVSLLKDGAVGVIPTDTVYAIVCDMKSHSAIERLRRIKCIETSKPLSILCLSFRDMDTYTMGFPRGNALGQMDIFRAVKHCLPGPYTFILPASKELPKQCIRHGTTTKFSSRKSVGVRMPDDPICRAILEKLDAPLISTSVKWPRQDEWMIDPVIIADIYEPEGLDFVVDGGVRVADPSTVVDMTGSFPSIIRQGKGRKQDWMVVKDDGLHMASSIGLMRYSS</sequence>
<proteinExistence type="predicted"/>
<evidence type="ECO:0000313" key="2">
    <source>
        <dbReference type="Proteomes" id="UP001234297"/>
    </source>
</evidence>
<name>A0ACC2MTZ5_PERAE</name>